<dbReference type="CDD" id="cd00075">
    <property type="entry name" value="HATPase"/>
    <property type="match status" value="1"/>
</dbReference>
<dbReference type="RefSeq" id="WP_283204440.1">
    <property type="nucleotide sequence ID" value="NZ_JASGCB010000030.1"/>
</dbReference>
<evidence type="ECO:0000256" key="9">
    <source>
        <dbReference type="SAM" id="MobiDB-lite"/>
    </source>
</evidence>
<dbReference type="Gene3D" id="3.30.565.10">
    <property type="entry name" value="Histidine kinase-like ATPase, C-terminal domain"/>
    <property type="match status" value="1"/>
</dbReference>
<dbReference type="InterPro" id="IPR003661">
    <property type="entry name" value="HisK_dim/P_dom"/>
</dbReference>
<dbReference type="GO" id="GO:0005524">
    <property type="term" value="F:ATP binding"/>
    <property type="evidence" value="ECO:0007669"/>
    <property type="project" value="UniProtKB-KW"/>
</dbReference>
<accession>A0ABT6Y1E1</accession>
<keyword evidence="5" id="KW-0547">Nucleotide-binding</keyword>
<dbReference type="Gene3D" id="1.10.287.130">
    <property type="match status" value="1"/>
</dbReference>
<sequence>MGSAHAPMASNDNDFCRPDEVSGATTPPRLKAPYLLARASGRERSFFEFVRDLAATHPDPDPFVCLVLDAEGHVVASAAHGPWDKDDLNQCLNAVAREFPAAAGRQARTSPRRGAGTPEVSLLRVDRWHAAWTRLPVAAGRARHFAVVRRVSDEDLRSLERLALYLAHAATQAWTTCERTLVQRSQCVLERVRKKLQEFEKVSALTQLCAGIAHEIRNPLTTARGFLQLFAERCDAKDRAYLELTISELDRIRELLEDFMGLCRPDREDVVEVDMAEIARSVHRFLVPEASLCDIGFELCVPDRPIPAAVRPAQMKQVLINLIQNALQACRATPHATVTLSVDEREDGVRVQVVDNGCGIENTERIFRPFYTTKSTGTGLGLFVCKHIVESHGGSIAVRSKVGVGTTVTVDIPKCAPRRA</sequence>
<proteinExistence type="predicted"/>
<feature type="domain" description="Histidine kinase" evidence="10">
    <location>
        <begin position="211"/>
        <end position="416"/>
    </location>
</feature>
<dbReference type="InterPro" id="IPR003594">
    <property type="entry name" value="HATPase_dom"/>
</dbReference>
<keyword evidence="12" id="KW-1185">Reference proteome</keyword>
<dbReference type="CDD" id="cd00082">
    <property type="entry name" value="HisKA"/>
    <property type="match status" value="1"/>
</dbReference>
<dbReference type="EC" id="2.7.13.3" evidence="2"/>
<evidence type="ECO:0000256" key="1">
    <source>
        <dbReference type="ARBA" id="ARBA00000085"/>
    </source>
</evidence>
<evidence type="ECO:0000256" key="2">
    <source>
        <dbReference type="ARBA" id="ARBA00012438"/>
    </source>
</evidence>
<reference evidence="11 12" key="1">
    <citation type="submission" date="2023-04" db="EMBL/GenBank/DDBJ databases">
        <title>A. sendaiensis sub sp. chiapanensis a novel subspecie with specific adaptation in bacterial cell wall isolated from an active volcano.</title>
        <authorList>
            <person name="Alvarez Gutierrez P.E."/>
            <person name="Ortiz Cortes L.Y."/>
        </authorList>
    </citation>
    <scope>NUCLEOTIDE SEQUENCE [LARGE SCALE GENOMIC DNA]</scope>
    <source>
        <strain evidence="11 12">PA2</strain>
    </source>
</reference>
<keyword evidence="4" id="KW-0808">Transferase</keyword>
<keyword evidence="8" id="KW-0902">Two-component regulatory system</keyword>
<dbReference type="SMART" id="SM00388">
    <property type="entry name" value="HisKA"/>
    <property type="match status" value="1"/>
</dbReference>
<evidence type="ECO:0000256" key="5">
    <source>
        <dbReference type="ARBA" id="ARBA00022741"/>
    </source>
</evidence>
<name>A0ABT6Y1E1_ALISE</name>
<protein>
    <recommendedName>
        <fullName evidence="2">histidine kinase</fullName>
        <ecNumber evidence="2">2.7.13.3</ecNumber>
    </recommendedName>
</protein>
<dbReference type="PANTHER" id="PTHR43065:SF10">
    <property type="entry name" value="PEROXIDE STRESS-ACTIVATED HISTIDINE KINASE MAK3"/>
    <property type="match status" value="1"/>
</dbReference>
<evidence type="ECO:0000256" key="3">
    <source>
        <dbReference type="ARBA" id="ARBA00022553"/>
    </source>
</evidence>
<evidence type="ECO:0000313" key="11">
    <source>
        <dbReference type="EMBL" id="MDI9261030.1"/>
    </source>
</evidence>
<dbReference type="PRINTS" id="PR00344">
    <property type="entry name" value="BCTRLSENSOR"/>
</dbReference>
<evidence type="ECO:0000256" key="4">
    <source>
        <dbReference type="ARBA" id="ARBA00022679"/>
    </source>
</evidence>
<dbReference type="PANTHER" id="PTHR43065">
    <property type="entry name" value="SENSOR HISTIDINE KINASE"/>
    <property type="match status" value="1"/>
</dbReference>
<dbReference type="EMBL" id="JASGCB010000030">
    <property type="protein sequence ID" value="MDI9261030.1"/>
    <property type="molecule type" value="Genomic_DNA"/>
</dbReference>
<feature type="region of interest" description="Disordered" evidence="9">
    <location>
        <begin position="1"/>
        <end position="28"/>
    </location>
</feature>
<comment type="catalytic activity">
    <reaction evidence="1">
        <text>ATP + protein L-histidine = ADP + protein N-phospho-L-histidine.</text>
        <dbReference type="EC" id="2.7.13.3"/>
    </reaction>
</comment>
<evidence type="ECO:0000256" key="8">
    <source>
        <dbReference type="ARBA" id="ARBA00023012"/>
    </source>
</evidence>
<dbReference type="SUPFAM" id="SSF55874">
    <property type="entry name" value="ATPase domain of HSP90 chaperone/DNA topoisomerase II/histidine kinase"/>
    <property type="match status" value="1"/>
</dbReference>
<evidence type="ECO:0000256" key="6">
    <source>
        <dbReference type="ARBA" id="ARBA00022777"/>
    </source>
</evidence>
<dbReference type="InterPro" id="IPR004358">
    <property type="entry name" value="Sig_transdc_His_kin-like_C"/>
</dbReference>
<dbReference type="InterPro" id="IPR005467">
    <property type="entry name" value="His_kinase_dom"/>
</dbReference>
<dbReference type="PROSITE" id="PS50109">
    <property type="entry name" value="HIS_KIN"/>
    <property type="match status" value="1"/>
</dbReference>
<dbReference type="Proteomes" id="UP001529245">
    <property type="component" value="Unassembled WGS sequence"/>
</dbReference>
<dbReference type="Pfam" id="PF00512">
    <property type="entry name" value="HisKA"/>
    <property type="match status" value="1"/>
</dbReference>
<dbReference type="SMART" id="SM00387">
    <property type="entry name" value="HATPase_c"/>
    <property type="match status" value="1"/>
</dbReference>
<organism evidence="11 12">
    <name type="scientific">Alicyclobacillus sendaiensis PA2</name>
    <dbReference type="NCBI Taxonomy" id="3029425"/>
    <lineage>
        <taxon>Bacteria</taxon>
        <taxon>Bacillati</taxon>
        <taxon>Bacillota</taxon>
        <taxon>Bacilli</taxon>
        <taxon>Bacillales</taxon>
        <taxon>Alicyclobacillaceae</taxon>
        <taxon>Alicyclobacillus</taxon>
    </lineage>
</organism>
<evidence type="ECO:0000313" key="12">
    <source>
        <dbReference type="Proteomes" id="UP001529245"/>
    </source>
</evidence>
<gene>
    <name evidence="11" type="ORF">QID03_12760</name>
</gene>
<dbReference type="SUPFAM" id="SSF47384">
    <property type="entry name" value="Homodimeric domain of signal transducing histidine kinase"/>
    <property type="match status" value="1"/>
</dbReference>
<evidence type="ECO:0000256" key="7">
    <source>
        <dbReference type="ARBA" id="ARBA00022840"/>
    </source>
</evidence>
<dbReference type="Pfam" id="PF02518">
    <property type="entry name" value="HATPase_c"/>
    <property type="match status" value="1"/>
</dbReference>
<evidence type="ECO:0000259" key="10">
    <source>
        <dbReference type="PROSITE" id="PS50109"/>
    </source>
</evidence>
<keyword evidence="7 11" id="KW-0067">ATP-binding</keyword>
<dbReference type="InterPro" id="IPR036890">
    <property type="entry name" value="HATPase_C_sf"/>
</dbReference>
<dbReference type="InterPro" id="IPR036097">
    <property type="entry name" value="HisK_dim/P_sf"/>
</dbReference>
<keyword evidence="3" id="KW-0597">Phosphoprotein</keyword>
<keyword evidence="6" id="KW-0418">Kinase</keyword>
<comment type="caution">
    <text evidence="11">The sequence shown here is derived from an EMBL/GenBank/DDBJ whole genome shotgun (WGS) entry which is preliminary data.</text>
</comment>